<dbReference type="RefSeq" id="WP_073146304.1">
    <property type="nucleotide sequence ID" value="NZ_FRAG01000001.1"/>
</dbReference>
<evidence type="ECO:0000313" key="2">
    <source>
        <dbReference type="EMBL" id="SHJ48187.1"/>
    </source>
</evidence>
<evidence type="ECO:0000313" key="3">
    <source>
        <dbReference type="Proteomes" id="UP000184465"/>
    </source>
</evidence>
<evidence type="ECO:0000259" key="1">
    <source>
        <dbReference type="PROSITE" id="PS51186"/>
    </source>
</evidence>
<dbReference type="Gene3D" id="3.40.630.30">
    <property type="match status" value="1"/>
</dbReference>
<organism evidence="2 3">
    <name type="scientific">Paramaledivibacter caminithermalis (strain DSM 15212 / CIP 107654 / DViRD3)</name>
    <name type="common">Clostridium caminithermale</name>
    <dbReference type="NCBI Taxonomy" id="1121301"/>
    <lineage>
        <taxon>Bacteria</taxon>
        <taxon>Bacillati</taxon>
        <taxon>Bacillota</taxon>
        <taxon>Clostridia</taxon>
        <taxon>Peptostreptococcales</taxon>
        <taxon>Caminicellaceae</taxon>
        <taxon>Paramaledivibacter</taxon>
    </lineage>
</organism>
<keyword evidence="3" id="KW-1185">Reference proteome</keyword>
<feature type="domain" description="N-acetyltransferase" evidence="1">
    <location>
        <begin position="2"/>
        <end position="137"/>
    </location>
</feature>
<sequence length="157" mass="18111">MLNIRIPKERDKKKISSLLREENIKIGDLDDDKLNKSMVVCDGDEIIGYGSYFEISDKTAFIDALIIKREYRRQYMGDGLIKALLNLADKRKIKRVYIIDGNNNSLFYKKVGLAKRKLDVSEDILKCIGNELKKDETVEVFEAILPDFFNKACKSHC</sequence>
<dbReference type="AlphaFoldDB" id="A0A1M6JN92"/>
<keyword evidence="2" id="KW-0808">Transferase</keyword>
<dbReference type="GO" id="GO:0016747">
    <property type="term" value="F:acyltransferase activity, transferring groups other than amino-acyl groups"/>
    <property type="evidence" value="ECO:0007669"/>
    <property type="project" value="InterPro"/>
</dbReference>
<dbReference type="CDD" id="cd04301">
    <property type="entry name" value="NAT_SF"/>
    <property type="match status" value="1"/>
</dbReference>
<accession>A0A1M6JN92</accession>
<reference evidence="2 3" key="1">
    <citation type="submission" date="2016-11" db="EMBL/GenBank/DDBJ databases">
        <authorList>
            <person name="Jaros S."/>
            <person name="Januszkiewicz K."/>
            <person name="Wedrychowicz H."/>
        </authorList>
    </citation>
    <scope>NUCLEOTIDE SEQUENCE [LARGE SCALE GENOMIC DNA]</scope>
    <source>
        <strain evidence="2 3">DSM 15212</strain>
    </source>
</reference>
<dbReference type="PROSITE" id="PS51186">
    <property type="entry name" value="GNAT"/>
    <property type="match status" value="1"/>
</dbReference>
<proteinExistence type="predicted"/>
<dbReference type="STRING" id="1121301.SAMN02745912_00061"/>
<dbReference type="SUPFAM" id="SSF55729">
    <property type="entry name" value="Acyl-CoA N-acyltransferases (Nat)"/>
    <property type="match status" value="1"/>
</dbReference>
<dbReference type="EMBL" id="FRAG01000001">
    <property type="protein sequence ID" value="SHJ48187.1"/>
    <property type="molecule type" value="Genomic_DNA"/>
</dbReference>
<dbReference type="InterPro" id="IPR000182">
    <property type="entry name" value="GNAT_dom"/>
</dbReference>
<protein>
    <submittedName>
        <fullName evidence="2">Amino-acid N-acetyltransferase</fullName>
    </submittedName>
</protein>
<dbReference type="Pfam" id="PF00583">
    <property type="entry name" value="Acetyltransf_1"/>
    <property type="match status" value="1"/>
</dbReference>
<dbReference type="Proteomes" id="UP000184465">
    <property type="component" value="Unassembled WGS sequence"/>
</dbReference>
<dbReference type="InterPro" id="IPR016181">
    <property type="entry name" value="Acyl_CoA_acyltransferase"/>
</dbReference>
<name>A0A1M6JN92_PARC5</name>
<gene>
    <name evidence="2" type="ORF">SAMN02745912_00061</name>
</gene>
<dbReference type="OrthoDB" id="1953933at2"/>